<accession>A0A9W7ZXK2</accession>
<dbReference type="AlphaFoldDB" id="A0A9W7ZXK2"/>
<evidence type="ECO:0000256" key="1">
    <source>
        <dbReference type="SAM" id="SignalP"/>
    </source>
</evidence>
<proteinExistence type="predicted"/>
<organism evidence="2 3">
    <name type="scientific">Tieghemiomyces parasiticus</name>
    <dbReference type="NCBI Taxonomy" id="78921"/>
    <lineage>
        <taxon>Eukaryota</taxon>
        <taxon>Fungi</taxon>
        <taxon>Fungi incertae sedis</taxon>
        <taxon>Zoopagomycota</taxon>
        <taxon>Kickxellomycotina</taxon>
        <taxon>Dimargaritomycetes</taxon>
        <taxon>Dimargaritales</taxon>
        <taxon>Dimargaritaceae</taxon>
        <taxon>Tieghemiomyces</taxon>
    </lineage>
</organism>
<evidence type="ECO:0000313" key="3">
    <source>
        <dbReference type="Proteomes" id="UP001150569"/>
    </source>
</evidence>
<feature type="chain" id="PRO_5040992284" evidence="1">
    <location>
        <begin position="26"/>
        <end position="428"/>
    </location>
</feature>
<dbReference type="EMBL" id="JANBPT010000596">
    <property type="protein sequence ID" value="KAJ1916138.1"/>
    <property type="molecule type" value="Genomic_DNA"/>
</dbReference>
<keyword evidence="3" id="KW-1185">Reference proteome</keyword>
<protein>
    <submittedName>
        <fullName evidence="2">Uncharacterized protein</fullName>
    </submittedName>
</protein>
<dbReference type="Proteomes" id="UP001150569">
    <property type="component" value="Unassembled WGS sequence"/>
</dbReference>
<comment type="caution">
    <text evidence="2">The sequence shown here is derived from an EMBL/GenBank/DDBJ whole genome shotgun (WGS) entry which is preliminary data.</text>
</comment>
<sequence>MHLALHYPLTGLSVFLLAVIGLTVATNDVWPVKYTALGSSPPAPRHRRLGDWMRNAVGRSLSSASSQSSAMQTTDRNLPYVELRLPGVTRRIFRVMVDTGVVGVHLNGSALGRWKIRGLREQTQAYHSRLLRETRAGGEHFNSLKQQSCPMRSSVEAWYPRKLQVGDTIYRDVPVYLNGSPKVPVREPNWPAGLDGVIGLMRSQVDDSPCVACSLIGLFCQGSTHRAVMFNFTDTNPAAHQIRMCLPSDTLLAEGAQTYPAALTDAAWQTSQSLELSAGTSGKDLQRVGQGVVLRFNPALEAIRMDIPLLGALEAPMGLQLNPHDYQPADPTESTFGDLSGIHLQLKWSTPARAQSILLDETQLVSTPDGQKTKLMWQGRSSGFGYGTEAQAAGKSYTDMGYPFFLKYVVLLNERAVGASYIHLLQQR</sequence>
<gene>
    <name evidence="2" type="ORF">IWQ60_008207</name>
</gene>
<name>A0A9W7ZXK2_9FUNG</name>
<evidence type="ECO:0000313" key="2">
    <source>
        <dbReference type="EMBL" id="KAJ1916138.1"/>
    </source>
</evidence>
<reference evidence="2" key="1">
    <citation type="submission" date="2022-07" db="EMBL/GenBank/DDBJ databases">
        <title>Phylogenomic reconstructions and comparative analyses of Kickxellomycotina fungi.</title>
        <authorList>
            <person name="Reynolds N.K."/>
            <person name="Stajich J.E."/>
            <person name="Barry K."/>
            <person name="Grigoriev I.V."/>
            <person name="Crous P."/>
            <person name="Smith M.E."/>
        </authorList>
    </citation>
    <scope>NUCLEOTIDE SEQUENCE</scope>
    <source>
        <strain evidence="2">RSA 861</strain>
    </source>
</reference>
<keyword evidence="1" id="KW-0732">Signal</keyword>
<feature type="signal peptide" evidence="1">
    <location>
        <begin position="1"/>
        <end position="25"/>
    </location>
</feature>